<proteinExistence type="predicted"/>
<comment type="caution">
    <text evidence="3">The sequence shown here is derived from an EMBL/GenBank/DDBJ whole genome shotgun (WGS) entry which is preliminary data.</text>
</comment>
<dbReference type="EMBL" id="AODE01000032">
    <property type="protein sequence ID" value="EUJ26347.1"/>
    <property type="molecule type" value="Genomic_DNA"/>
</dbReference>
<dbReference type="STRING" id="1265820.PCORN_15221"/>
<dbReference type="InterPro" id="IPR054544">
    <property type="entry name" value="Pest_crys_Cry1Aa_dom-IV"/>
</dbReference>
<feature type="domain" description="Bacterial Ig" evidence="2">
    <location>
        <begin position="340"/>
        <end position="420"/>
    </location>
</feature>
<gene>
    <name evidence="3" type="ORF">PCORN_15221</name>
</gene>
<accession>W7BKF5</accession>
<protein>
    <submittedName>
        <fullName evidence="3">Uncharacterized protein</fullName>
    </submittedName>
</protein>
<dbReference type="AlphaFoldDB" id="W7BKF5"/>
<feature type="domain" description="Bacterial Ig" evidence="2">
    <location>
        <begin position="605"/>
        <end position="681"/>
    </location>
</feature>
<evidence type="ECO:0000259" key="1">
    <source>
        <dbReference type="Pfam" id="PF18449"/>
    </source>
</evidence>
<dbReference type="Pfam" id="PF18449">
    <property type="entry name" value="Endotoxin_C2"/>
    <property type="match status" value="1"/>
</dbReference>
<feature type="domain" description="Pesticidal crystal protein Cry1Aa" evidence="1">
    <location>
        <begin position="271"/>
        <end position="332"/>
    </location>
</feature>
<dbReference type="InterPro" id="IPR026876">
    <property type="entry name" value="Fn3_assoc_repeat"/>
</dbReference>
<feature type="domain" description="Bacterial Ig" evidence="2">
    <location>
        <begin position="514"/>
        <end position="592"/>
    </location>
</feature>
<dbReference type="Pfam" id="PF20622">
    <property type="entry name" value="Big_15"/>
    <property type="match status" value="5"/>
</dbReference>
<sequence>MFIDTEQEVDAVVSNDILNGNGIKMKFNINDTDGAFYNNGGTGTTSSALSGGGGTYRYKWSILDLNSKLGAGSLFGSFSGNSTTVPTAGNLEFKTLVKDQVLKQIGPASGDFAGADGAPLSVANVRQLILDNQKELDAAYKLDAAFMGARTTIYKDWLATQVKVQAQVPDRVKYNLEMWTKYGMAHTLQNVSIIPSGSGVVLNNPNANTDVYYTTDGTDPMGADGVVSSKATKYTAGTVLDKKVKLTVRAFATNNWGPMIDNGLAAEQAQKEDTATKAVQALFTNDNIASGTIKKETDQATIDAAQKAVDAVADLATRSVLQNNLNTAKELLANRGKTSGAITTNDFIIGTDSYIKGTYTGDVTKIGLEVNNTPQQIINATGSPYQYYAKGKINAPTDQVNIIGYDKDGNELQKTKVNVQKPTAGQITLNPFYLGKDNYVTGQFSGDVAKISLTVNDAESTKITVTTTNFQYYANKLIRNMTDKVKLTAYDINGKILATQPVIIAKEAATVGAITSLAPFKIGKDNYVTGQFSGDIAKISMTVNNAEGTKITVSAPDFKYYANNVIRNLSDTAKLTAYDNVGKVLDTKTITVLNGISLPGSIDTIAPFKIGKDNYITGTFTGDIVKVELQINKAPQQRINVKDYIIKYYAKTNITNTNDVIELVGYNTAGDVVSTKAVPVTSANGGVTVNPYVLGDGYVKGQFTSDVARISLTVNNAKKTTISVPPTGSDFQYYAKPLIKNRTDTVSLTAYDSLGGEIQTVSVPIL</sequence>
<dbReference type="Pfam" id="PF13287">
    <property type="entry name" value="Fn3_assoc"/>
    <property type="match status" value="1"/>
</dbReference>
<reference evidence="3 4" key="1">
    <citation type="journal article" date="2014" name="Int. J. Syst. Evol. Microbiol.">
        <title>Listeria floridensis sp. nov., Listeria aquatica sp. nov., Listeria cornellensis sp. nov., Listeria riparia sp. nov. and Listeria grandensis sp. nov., from agricultural and natural environments.</title>
        <authorList>
            <person name="den Bakker H.C."/>
            <person name="Warchocki S."/>
            <person name="Wright E.M."/>
            <person name="Allred A.F."/>
            <person name="Ahlstrom C."/>
            <person name="Manuel C.S."/>
            <person name="Stasiewicz M.J."/>
            <person name="Burrell A."/>
            <person name="Roof S."/>
            <person name="Strawn L."/>
            <person name="Fortes E.D."/>
            <person name="Nightingale K.K."/>
            <person name="Kephart D."/>
            <person name="Wiedmann M."/>
        </authorList>
    </citation>
    <scope>NUCLEOTIDE SEQUENCE [LARGE SCALE GENOMIC DNA]</scope>
    <source>
        <strain evidence="4">FSL F6-969</strain>
    </source>
</reference>
<evidence type="ECO:0000313" key="4">
    <source>
        <dbReference type="Proteomes" id="UP000019254"/>
    </source>
</evidence>
<keyword evidence="4" id="KW-1185">Reference proteome</keyword>
<feature type="domain" description="Bacterial Ig" evidence="2">
    <location>
        <begin position="685"/>
        <end position="765"/>
    </location>
</feature>
<dbReference type="InterPro" id="IPR046746">
    <property type="entry name" value="Big_15"/>
</dbReference>
<evidence type="ECO:0000313" key="3">
    <source>
        <dbReference type="EMBL" id="EUJ26347.1"/>
    </source>
</evidence>
<dbReference type="Proteomes" id="UP000019254">
    <property type="component" value="Unassembled WGS sequence"/>
</dbReference>
<evidence type="ECO:0000259" key="2">
    <source>
        <dbReference type="Pfam" id="PF20622"/>
    </source>
</evidence>
<feature type="domain" description="Bacterial Ig" evidence="2">
    <location>
        <begin position="425"/>
        <end position="505"/>
    </location>
</feature>
<name>W7BKF5_9LIST</name>
<dbReference type="PATRIC" id="fig|1265820.5.peg.3017"/>
<organism evidence="3 4">
    <name type="scientific">Listeria cornellensis FSL F6-0969</name>
    <dbReference type="NCBI Taxonomy" id="1265820"/>
    <lineage>
        <taxon>Bacteria</taxon>
        <taxon>Bacillati</taxon>
        <taxon>Bacillota</taxon>
        <taxon>Bacilli</taxon>
        <taxon>Bacillales</taxon>
        <taxon>Listeriaceae</taxon>
        <taxon>Listeria</taxon>
    </lineage>
</organism>